<evidence type="ECO:0000313" key="2">
    <source>
        <dbReference type="WBParaSite" id="PS1159_v2.g1283.t1"/>
    </source>
</evidence>
<dbReference type="WBParaSite" id="PS1159_v2.g1283.t1">
    <property type="protein sequence ID" value="PS1159_v2.g1283.t1"/>
    <property type="gene ID" value="PS1159_v2.g1283"/>
</dbReference>
<name>A0AC35F160_9BILA</name>
<protein>
    <submittedName>
        <fullName evidence="2">Uncharacterized protein</fullName>
    </submittedName>
</protein>
<evidence type="ECO:0000313" key="1">
    <source>
        <dbReference type="Proteomes" id="UP000887580"/>
    </source>
</evidence>
<sequence length="51" mass="4984">PPPPPPPPPAAPAPAPPAPEHPASAGGYDVPRSNSVPAAPKSYSNSVSSSY</sequence>
<organism evidence="1 2">
    <name type="scientific">Panagrolaimus sp. PS1159</name>
    <dbReference type="NCBI Taxonomy" id="55785"/>
    <lineage>
        <taxon>Eukaryota</taxon>
        <taxon>Metazoa</taxon>
        <taxon>Ecdysozoa</taxon>
        <taxon>Nematoda</taxon>
        <taxon>Chromadorea</taxon>
        <taxon>Rhabditida</taxon>
        <taxon>Tylenchina</taxon>
        <taxon>Panagrolaimomorpha</taxon>
        <taxon>Panagrolaimoidea</taxon>
        <taxon>Panagrolaimidae</taxon>
        <taxon>Panagrolaimus</taxon>
    </lineage>
</organism>
<dbReference type="Proteomes" id="UP000887580">
    <property type="component" value="Unplaced"/>
</dbReference>
<reference evidence="2" key="1">
    <citation type="submission" date="2022-11" db="UniProtKB">
        <authorList>
            <consortium name="WormBaseParasite"/>
        </authorList>
    </citation>
    <scope>IDENTIFICATION</scope>
</reference>
<proteinExistence type="predicted"/>
<accession>A0AC35F160</accession>